<evidence type="ECO:0000256" key="1">
    <source>
        <dbReference type="SAM" id="MobiDB-lite"/>
    </source>
</evidence>
<feature type="compositionally biased region" description="Polar residues" evidence="1">
    <location>
        <begin position="81"/>
        <end position="94"/>
    </location>
</feature>
<feature type="compositionally biased region" description="Acidic residues" evidence="1">
    <location>
        <begin position="15"/>
        <end position="26"/>
    </location>
</feature>
<gene>
    <name evidence="2" type="ORF">E2562_020272</name>
</gene>
<sequence>MLRQPALLDGVVLQAEEEDESSDDDAMPGGEAGGGDRSICGRCFGSYQALGGHVLGHKKKAKSAAIAVAARDETTTTVSVAPVRQRQNSIIDSNGQGGRGCYGDGSRDDEEKPVVDDVAACHDGLDESRAHGKAETASAIDAPAEADHKVAHGDGEEND</sequence>
<evidence type="ECO:0000313" key="2">
    <source>
        <dbReference type="EMBL" id="KAF0913141.1"/>
    </source>
</evidence>
<evidence type="ECO:0008006" key="4">
    <source>
        <dbReference type="Google" id="ProtNLM"/>
    </source>
</evidence>
<feature type="region of interest" description="Disordered" evidence="1">
    <location>
        <begin position="81"/>
        <end position="159"/>
    </location>
</feature>
<feature type="compositionally biased region" description="Basic and acidic residues" evidence="1">
    <location>
        <begin position="105"/>
        <end position="134"/>
    </location>
</feature>
<name>A0A6G1DL56_9ORYZ</name>
<dbReference type="OrthoDB" id="687494at2759"/>
<dbReference type="Proteomes" id="UP000479710">
    <property type="component" value="Unassembled WGS sequence"/>
</dbReference>
<evidence type="ECO:0000313" key="3">
    <source>
        <dbReference type="Proteomes" id="UP000479710"/>
    </source>
</evidence>
<comment type="caution">
    <text evidence="2">The sequence shown here is derived from an EMBL/GenBank/DDBJ whole genome shotgun (WGS) entry which is preliminary data.</text>
</comment>
<organism evidence="2 3">
    <name type="scientific">Oryza meyeriana var. granulata</name>
    <dbReference type="NCBI Taxonomy" id="110450"/>
    <lineage>
        <taxon>Eukaryota</taxon>
        <taxon>Viridiplantae</taxon>
        <taxon>Streptophyta</taxon>
        <taxon>Embryophyta</taxon>
        <taxon>Tracheophyta</taxon>
        <taxon>Spermatophyta</taxon>
        <taxon>Magnoliopsida</taxon>
        <taxon>Liliopsida</taxon>
        <taxon>Poales</taxon>
        <taxon>Poaceae</taxon>
        <taxon>BOP clade</taxon>
        <taxon>Oryzoideae</taxon>
        <taxon>Oryzeae</taxon>
        <taxon>Oryzinae</taxon>
        <taxon>Oryza</taxon>
        <taxon>Oryza meyeriana</taxon>
    </lineage>
</organism>
<feature type="compositionally biased region" description="Basic and acidic residues" evidence="1">
    <location>
        <begin position="145"/>
        <end position="159"/>
    </location>
</feature>
<protein>
    <recommendedName>
        <fullName evidence="4">C2H2-type domain-containing protein</fullName>
    </recommendedName>
</protein>
<proteinExistence type="predicted"/>
<keyword evidence="3" id="KW-1185">Reference proteome</keyword>
<dbReference type="AlphaFoldDB" id="A0A6G1DL56"/>
<dbReference type="EMBL" id="SPHZ02000006">
    <property type="protein sequence ID" value="KAF0913141.1"/>
    <property type="molecule type" value="Genomic_DNA"/>
</dbReference>
<feature type="region of interest" description="Disordered" evidence="1">
    <location>
        <begin position="1"/>
        <end position="34"/>
    </location>
</feature>
<reference evidence="2 3" key="1">
    <citation type="submission" date="2019-11" db="EMBL/GenBank/DDBJ databases">
        <title>Whole genome sequence of Oryza granulata.</title>
        <authorList>
            <person name="Li W."/>
        </authorList>
    </citation>
    <scope>NUCLEOTIDE SEQUENCE [LARGE SCALE GENOMIC DNA]</scope>
    <source>
        <strain evidence="3">cv. Menghai</strain>
        <tissue evidence="2">Leaf</tissue>
    </source>
</reference>
<accession>A0A6G1DL56</accession>